<proteinExistence type="predicted"/>
<keyword evidence="3" id="KW-1185">Reference proteome</keyword>
<keyword evidence="1" id="KW-1133">Transmembrane helix</keyword>
<organism evidence="2 3">
    <name type="scientific">Sinobacterium caligoides</name>
    <dbReference type="NCBI Taxonomy" id="933926"/>
    <lineage>
        <taxon>Bacteria</taxon>
        <taxon>Pseudomonadati</taxon>
        <taxon>Pseudomonadota</taxon>
        <taxon>Gammaproteobacteria</taxon>
        <taxon>Cellvibrionales</taxon>
        <taxon>Spongiibacteraceae</taxon>
        <taxon>Sinobacterium</taxon>
    </lineage>
</organism>
<reference evidence="2 3" key="1">
    <citation type="submission" date="2018-11" db="EMBL/GenBank/DDBJ databases">
        <title>Genomic Encyclopedia of Type Strains, Phase IV (KMG-IV): sequencing the most valuable type-strain genomes for metagenomic binning, comparative biology and taxonomic classification.</title>
        <authorList>
            <person name="Goeker M."/>
        </authorList>
    </citation>
    <scope>NUCLEOTIDE SEQUENCE [LARGE SCALE GENOMIC DNA]</scope>
    <source>
        <strain evidence="2 3">DSM 100316</strain>
    </source>
</reference>
<evidence type="ECO:0000256" key="1">
    <source>
        <dbReference type="SAM" id="Phobius"/>
    </source>
</evidence>
<dbReference type="Pfam" id="PF05437">
    <property type="entry name" value="AzlD"/>
    <property type="match status" value="1"/>
</dbReference>
<evidence type="ECO:0000313" key="2">
    <source>
        <dbReference type="EMBL" id="ROS04690.1"/>
    </source>
</evidence>
<dbReference type="RefSeq" id="WP_123710672.1">
    <property type="nucleotide sequence ID" value="NZ_RKHR01000003.1"/>
</dbReference>
<dbReference type="EMBL" id="RKHR01000003">
    <property type="protein sequence ID" value="ROS04690.1"/>
    <property type="molecule type" value="Genomic_DNA"/>
</dbReference>
<evidence type="ECO:0000313" key="3">
    <source>
        <dbReference type="Proteomes" id="UP000275394"/>
    </source>
</evidence>
<feature type="transmembrane region" description="Helical" evidence="1">
    <location>
        <begin position="12"/>
        <end position="38"/>
    </location>
</feature>
<protein>
    <submittedName>
        <fullName evidence="2">Branched-subunit amino acid transport protein</fullName>
    </submittedName>
</protein>
<dbReference type="OrthoDB" id="6581296at2"/>
<keyword evidence="1" id="KW-0472">Membrane</keyword>
<feature type="transmembrane region" description="Helical" evidence="1">
    <location>
        <begin position="50"/>
        <end position="68"/>
    </location>
</feature>
<feature type="transmembrane region" description="Helical" evidence="1">
    <location>
        <begin position="80"/>
        <end position="109"/>
    </location>
</feature>
<name>A0A3N2DXU8_9GAMM</name>
<comment type="caution">
    <text evidence="2">The sequence shown here is derived from an EMBL/GenBank/DDBJ whole genome shotgun (WGS) entry which is preliminary data.</text>
</comment>
<gene>
    <name evidence="2" type="ORF">EDC56_0203</name>
</gene>
<dbReference type="InterPro" id="IPR008407">
    <property type="entry name" value="Brnchd-chn_aa_trnsp_AzlD"/>
</dbReference>
<sequence length="114" mass="12595">MTELHHGINLHTFVLITLAMVVATFVVRFSVIGMAGSFTMPERFKKTLRFVPVTVLPAIIAIEVLGVGSHMEFNIHNPKVLAAIVCTLVSLRFGLIWVVLSGVASLVFFQYCFC</sequence>
<dbReference type="AlphaFoldDB" id="A0A3N2DXU8"/>
<dbReference type="Proteomes" id="UP000275394">
    <property type="component" value="Unassembled WGS sequence"/>
</dbReference>
<keyword evidence="1" id="KW-0812">Transmembrane</keyword>
<accession>A0A3N2DXU8</accession>